<protein>
    <recommendedName>
        <fullName evidence="6">Pre-mRNA polyadenylation factor Fip1 domain-containing protein</fullName>
    </recommendedName>
</protein>
<feature type="region of interest" description="Disordered" evidence="5">
    <location>
        <begin position="116"/>
        <end position="167"/>
    </location>
</feature>
<accession>A0A5J5AAP3</accession>
<feature type="region of interest" description="Disordered" evidence="5">
    <location>
        <begin position="1196"/>
        <end position="1236"/>
    </location>
</feature>
<evidence type="ECO:0000259" key="6">
    <source>
        <dbReference type="Pfam" id="PF05182"/>
    </source>
</evidence>
<dbReference type="InterPro" id="IPR044976">
    <property type="entry name" value="FIPS5/FIPS3-like"/>
</dbReference>
<evidence type="ECO:0000313" key="7">
    <source>
        <dbReference type="EMBL" id="KAA8527369.1"/>
    </source>
</evidence>
<dbReference type="AlphaFoldDB" id="A0A5J5AAP3"/>
<comment type="similarity">
    <text evidence="2">Belongs to the FIP1 family.</text>
</comment>
<feature type="region of interest" description="Disordered" evidence="5">
    <location>
        <begin position="548"/>
        <end position="573"/>
    </location>
</feature>
<feature type="compositionally biased region" description="Basic and acidic residues" evidence="5">
    <location>
        <begin position="473"/>
        <end position="486"/>
    </location>
</feature>
<dbReference type="PANTHER" id="PTHR36884">
    <property type="entry name" value="FIP1[III]-LIKE PROTEIN"/>
    <property type="match status" value="1"/>
</dbReference>
<evidence type="ECO:0000256" key="5">
    <source>
        <dbReference type="SAM" id="MobiDB-lite"/>
    </source>
</evidence>
<evidence type="ECO:0000256" key="1">
    <source>
        <dbReference type="ARBA" id="ARBA00004123"/>
    </source>
</evidence>
<dbReference type="Pfam" id="PF05182">
    <property type="entry name" value="Fip1"/>
    <property type="match status" value="1"/>
</dbReference>
<evidence type="ECO:0000256" key="3">
    <source>
        <dbReference type="ARBA" id="ARBA00022664"/>
    </source>
</evidence>
<feature type="compositionally biased region" description="Basic residues" evidence="5">
    <location>
        <begin position="1226"/>
        <end position="1236"/>
    </location>
</feature>
<dbReference type="EMBL" id="CM018045">
    <property type="protein sequence ID" value="KAA8527369.1"/>
    <property type="molecule type" value="Genomic_DNA"/>
</dbReference>
<gene>
    <name evidence="7" type="ORF">F0562_034916</name>
</gene>
<feature type="region of interest" description="Disordered" evidence="5">
    <location>
        <begin position="449"/>
        <end position="514"/>
    </location>
</feature>
<feature type="region of interest" description="Disordered" evidence="5">
    <location>
        <begin position="625"/>
        <end position="645"/>
    </location>
</feature>
<organism evidence="7 8">
    <name type="scientific">Nyssa sinensis</name>
    <dbReference type="NCBI Taxonomy" id="561372"/>
    <lineage>
        <taxon>Eukaryota</taxon>
        <taxon>Viridiplantae</taxon>
        <taxon>Streptophyta</taxon>
        <taxon>Embryophyta</taxon>
        <taxon>Tracheophyta</taxon>
        <taxon>Spermatophyta</taxon>
        <taxon>Magnoliopsida</taxon>
        <taxon>eudicotyledons</taxon>
        <taxon>Gunneridae</taxon>
        <taxon>Pentapetalae</taxon>
        <taxon>asterids</taxon>
        <taxon>Cornales</taxon>
        <taxon>Nyssaceae</taxon>
        <taxon>Nyssa</taxon>
    </lineage>
</organism>
<evidence type="ECO:0000256" key="4">
    <source>
        <dbReference type="ARBA" id="ARBA00023242"/>
    </source>
</evidence>
<feature type="compositionally biased region" description="Polar residues" evidence="5">
    <location>
        <begin position="459"/>
        <end position="468"/>
    </location>
</feature>
<name>A0A5J5AAP3_9ASTE</name>
<evidence type="ECO:0000256" key="2">
    <source>
        <dbReference type="ARBA" id="ARBA00007459"/>
    </source>
</evidence>
<keyword evidence="8" id="KW-1185">Reference proteome</keyword>
<feature type="compositionally biased region" description="Basic and acidic residues" evidence="5">
    <location>
        <begin position="1196"/>
        <end position="1208"/>
    </location>
</feature>
<feature type="domain" description="Pre-mRNA polyadenylation factor Fip1" evidence="6">
    <location>
        <begin position="245"/>
        <end position="287"/>
    </location>
</feature>
<dbReference type="Proteomes" id="UP000325577">
    <property type="component" value="Linkage Group LG21"/>
</dbReference>
<dbReference type="GO" id="GO:0006397">
    <property type="term" value="P:mRNA processing"/>
    <property type="evidence" value="ECO:0007669"/>
    <property type="project" value="UniProtKB-KW"/>
</dbReference>
<dbReference type="OrthoDB" id="1917198at2759"/>
<evidence type="ECO:0000313" key="8">
    <source>
        <dbReference type="Proteomes" id="UP000325577"/>
    </source>
</evidence>
<reference evidence="7 8" key="1">
    <citation type="submission" date="2019-09" db="EMBL/GenBank/DDBJ databases">
        <title>A chromosome-level genome assembly of the Chinese tupelo Nyssa sinensis.</title>
        <authorList>
            <person name="Yang X."/>
            <person name="Kang M."/>
            <person name="Yang Y."/>
            <person name="Xiong H."/>
            <person name="Wang M."/>
            <person name="Zhang Z."/>
            <person name="Wang Z."/>
            <person name="Wu H."/>
            <person name="Ma T."/>
            <person name="Liu J."/>
            <person name="Xi Z."/>
        </authorList>
    </citation>
    <scope>NUCLEOTIDE SEQUENCE [LARGE SCALE GENOMIC DNA]</scope>
    <source>
        <strain evidence="7">J267</strain>
        <tissue evidence="7">Leaf</tissue>
    </source>
</reference>
<proteinExistence type="inferred from homology"/>
<keyword evidence="3" id="KW-0507">mRNA processing</keyword>
<dbReference type="InterPro" id="IPR007854">
    <property type="entry name" value="Fip1_dom"/>
</dbReference>
<sequence length="1236" mass="140290">MEDIDDDFGDLYADVEVKASAAIRGLPNFSRFNIEQGGIDLKGSDLGSKKVDSIGDELIQSGRDDEAKKILSVDANGEEVIEDVGSDSEDDLNIVLNDDDNGSAFPIARGVNLKSGGFDDEEESGDLSVVAEGKGSGKNRKLVDQSQLADGMEQSSNGLGGGEKGNGSKGAFHSQYLQYKYIRPPKVAFPNNAKANGSMGLASYSSSLVRGDWEDNGSNQCAGSISVGAQPGYNFLLPWYRTILDVNIDMLEWKPWRHPGTDTTDFFNFGFNEESWKHYCNCLEQFRQQTSTLGRNPVNEPSKPYEKACEVGSEHGMGAQEAVAEKNAQTGQGRTISQSSKIPYREMKQLEMPRGRAIQVKDSITERQPSFNARRPLDLDSDVVIQITVQDSMEDCSDSGKDELGHVDSSVHEASENEDLVVDDDREIHCFGGASGDKLHRESLAENVKPLDTAVPKRCSQSTTASNPVSMDSDDHGSGHISDVDRHHHKKLTVCTSERDPEAVETSNTTREGVGREMCKSAIMEIESSLAERSHHCLNSFSSGSHCEAPSDGAYIDPEKISNDLGRPSPNSVTELRESVTSDHYHSKDSKRHGVKTKLGDCKYFSRSPSPIPEDMKHYKRRLHSVSKLKSHPDDNDDASSMSKTEGLFNVGHSAVGHNRWKERLHGFDCYDGEHFSYYRESELPFNYRGERFSDSQVRTACTKSPHMKGHRTSGDETDLHLNTQWYEEEYFLQQRIARVGGAMDGDWYDYRRGHTTDESPFTCKESRRLASKHSSYLETGRATGWSRKGGELQFRKKRENDEFLVERKYTDDFVQGNSGRSVLHNDMERYSLDKYERHLPCTRGEFKSSGRIERKRDCLSIDLDNLWPRGDKYWRCTDHRSLSSRSYKEPHTANAGRWHDTTSPRNEVCDLRKTRRHGRYRRQIWTERCRGSYSDAFDTEESVNYPDDQVHFERRHHWHSDILHWTQNGNVSRHRDDEFHTGEASFSFERNSRHKKFDAKPGSDHVGKFIDERRAERHRYKILREGNSGICIDKSSFITHRGNYEKTLLSCEDSVDFHLVVGEGKSSGNGRHENMAWNIDKEQITSKNFNESHVEKTDREVESGQNDEEWHDKFPVTPRNEALDIEEGQIITEELNENLVGKKFTSENVARISDAKERILDNENAPDGNKVVGEYENHRILEMLAKMEKRRERFKEPITLKNEKDNIPKPLLDPVAETAEPKQQRPARKRRWGGS</sequence>
<dbReference type="PANTHER" id="PTHR36884:SF4">
    <property type="entry name" value="FIP1[III]-LIKE PROTEIN"/>
    <property type="match status" value="1"/>
</dbReference>
<feature type="region of interest" description="Disordered" evidence="5">
    <location>
        <begin position="394"/>
        <end position="415"/>
    </location>
</feature>
<comment type="subcellular location">
    <subcellularLocation>
        <location evidence="1">Nucleus</location>
    </subcellularLocation>
</comment>
<keyword evidence="4" id="KW-0539">Nucleus</keyword>
<feature type="compositionally biased region" description="Gly residues" evidence="5">
    <location>
        <begin position="158"/>
        <end position="167"/>
    </location>
</feature>
<dbReference type="GO" id="GO:0005634">
    <property type="term" value="C:nucleus"/>
    <property type="evidence" value="ECO:0007669"/>
    <property type="project" value="UniProtKB-SubCell"/>
</dbReference>
<feature type="compositionally biased region" description="Basic and acidic residues" evidence="5">
    <location>
        <begin position="398"/>
        <end position="415"/>
    </location>
</feature>